<dbReference type="RefSeq" id="WP_248994544.1">
    <property type="nucleotide sequence ID" value="NZ_JAKIKP010000002.1"/>
</dbReference>
<gene>
    <name evidence="1" type="ORF">L2672_04015</name>
</gene>
<name>A0A9X1ZHZ7_9GAMM</name>
<keyword evidence="2" id="KW-1185">Reference proteome</keyword>
<dbReference type="EMBL" id="JAKIKP010000002">
    <property type="protein sequence ID" value="MCL1141866.1"/>
    <property type="molecule type" value="Genomic_DNA"/>
</dbReference>
<organism evidence="1 2">
    <name type="scientific">Shewanella gaetbuli</name>
    <dbReference type="NCBI Taxonomy" id="220752"/>
    <lineage>
        <taxon>Bacteria</taxon>
        <taxon>Pseudomonadati</taxon>
        <taxon>Pseudomonadota</taxon>
        <taxon>Gammaproteobacteria</taxon>
        <taxon>Alteromonadales</taxon>
        <taxon>Shewanellaceae</taxon>
        <taxon>Shewanella</taxon>
    </lineage>
</organism>
<protein>
    <submittedName>
        <fullName evidence="1">Uncharacterized protein</fullName>
    </submittedName>
</protein>
<accession>A0A9X1ZHZ7</accession>
<reference evidence="1" key="1">
    <citation type="submission" date="2022-01" db="EMBL/GenBank/DDBJ databases">
        <title>Whole genome-based taxonomy of the Shewanellaceae.</title>
        <authorList>
            <person name="Martin-Rodriguez A.J."/>
        </authorList>
    </citation>
    <scope>NUCLEOTIDE SEQUENCE</scope>
    <source>
        <strain evidence="1">DSM 16422</strain>
    </source>
</reference>
<evidence type="ECO:0000313" key="1">
    <source>
        <dbReference type="EMBL" id="MCL1141866.1"/>
    </source>
</evidence>
<dbReference type="Proteomes" id="UP001139333">
    <property type="component" value="Unassembled WGS sequence"/>
</dbReference>
<proteinExistence type="predicted"/>
<sequence>MDVVRKVPLETYECAVKRFIWKNNNVQTTDIIDLNSIPLVVKPSPLFKDVKLTNRKITAFAEGYGGLGVGFNGGGARVANVGNIQLKGIGVTPYLGDHDNFAHSTGMYCIDEAITESINHLVYAEILPLGVVNMYALAFIGESSHNFDSKKEWTHKLCIGVREVTTRPAHFLRSPFFKPRKDFEPFIDGDVERTRQACLNLGNSYKSHKEFIFLISKFLSNCAKQFAFSRLFRISHGSVTPSNIGVDGRWLDLTNTTFVFDGKNYAASNDTVPFYSEVQSIADTAVEWIYTYSKYNRVSLNSDPLIKYFYEQLDAYTNYFFPQLIGIESESIEFGKLKKPLKILKDYFHIFNHNNGEISVGFPKIKEATDRCTFAIEELFNDFLNNKDSKNYTAEALLTVYNHLTDNTNKSYKKQVIIKTSILKCFKIAYFSSFFYNGQIREQVDKKISQDLNSVQDFIDSFREVAKWIFQKSDISNTIAFSSNSLIIKYEHERDSFSIVSRGNSIITGKNFNEEKVEEIISNLPKKNFIIHDYNFFPSLLKIIRLCNAVNHR</sequence>
<comment type="caution">
    <text evidence="1">The sequence shown here is derived from an EMBL/GenBank/DDBJ whole genome shotgun (WGS) entry which is preliminary data.</text>
</comment>
<dbReference type="AlphaFoldDB" id="A0A9X1ZHZ7"/>
<evidence type="ECO:0000313" key="2">
    <source>
        <dbReference type="Proteomes" id="UP001139333"/>
    </source>
</evidence>